<dbReference type="PROSITE" id="PS50294">
    <property type="entry name" value="WD_REPEATS_REGION"/>
    <property type="match status" value="6"/>
</dbReference>
<dbReference type="AlphaFoldDB" id="A0A7X6R4Y0"/>
<feature type="repeat" description="WD" evidence="3">
    <location>
        <begin position="34"/>
        <end position="75"/>
    </location>
</feature>
<gene>
    <name evidence="4" type="ORF">HGB38_22080</name>
</gene>
<feature type="repeat" description="WD" evidence="3">
    <location>
        <begin position="1"/>
        <end position="32"/>
    </location>
</feature>
<dbReference type="Proteomes" id="UP000540698">
    <property type="component" value="Unassembled WGS sequence"/>
</dbReference>
<feature type="repeat" description="WD" evidence="3">
    <location>
        <begin position="285"/>
        <end position="326"/>
    </location>
</feature>
<dbReference type="Pfam" id="PF00400">
    <property type="entry name" value="WD40"/>
    <property type="match status" value="9"/>
</dbReference>
<feature type="repeat" description="WD" evidence="3">
    <location>
        <begin position="72"/>
        <end position="113"/>
    </location>
</feature>
<dbReference type="SMART" id="SM00320">
    <property type="entry name" value="WD40"/>
    <property type="match status" value="8"/>
</dbReference>
<dbReference type="EMBL" id="JAAXOS010000010">
    <property type="protein sequence ID" value="NKY28883.1"/>
    <property type="molecule type" value="Genomic_DNA"/>
</dbReference>
<evidence type="ECO:0000256" key="3">
    <source>
        <dbReference type="PROSITE-ProRule" id="PRU00221"/>
    </source>
</evidence>
<dbReference type="PANTHER" id="PTHR19848:SF8">
    <property type="entry name" value="F-BOX AND WD REPEAT DOMAIN CONTAINING 7"/>
    <property type="match status" value="1"/>
</dbReference>
<reference evidence="4 5" key="1">
    <citation type="submission" date="2020-04" db="EMBL/GenBank/DDBJ databases">
        <title>MicrobeNet Type strains.</title>
        <authorList>
            <person name="Nicholson A.C."/>
        </authorList>
    </citation>
    <scope>NUCLEOTIDE SEQUENCE [LARGE SCALE GENOMIC DNA]</scope>
    <source>
        <strain evidence="4 5">DSM 44956</strain>
    </source>
</reference>
<dbReference type="PROSITE" id="PS00678">
    <property type="entry name" value="WD_REPEATS_1"/>
    <property type="match status" value="5"/>
</dbReference>
<name>A0A7X6R4Y0_9NOCA</name>
<evidence type="ECO:0008006" key="6">
    <source>
        <dbReference type="Google" id="ProtNLM"/>
    </source>
</evidence>
<dbReference type="PANTHER" id="PTHR19848">
    <property type="entry name" value="WD40 REPEAT PROTEIN"/>
    <property type="match status" value="1"/>
</dbReference>
<dbReference type="InterPro" id="IPR001680">
    <property type="entry name" value="WD40_rpt"/>
</dbReference>
<dbReference type="PRINTS" id="PR00320">
    <property type="entry name" value="GPROTEINBRPT"/>
</dbReference>
<proteinExistence type="predicted"/>
<dbReference type="InterPro" id="IPR015943">
    <property type="entry name" value="WD40/YVTN_repeat-like_dom_sf"/>
</dbReference>
<feature type="repeat" description="WD" evidence="3">
    <location>
        <begin position="328"/>
        <end position="358"/>
    </location>
</feature>
<dbReference type="InterPro" id="IPR036322">
    <property type="entry name" value="WD40_repeat_dom_sf"/>
</dbReference>
<sequence>MSFSPDGKRVVSAGSNHAVRLWDTATGRPIGTALTGHTDLVADVVFSADGTEVVSGGRDGSVRIWDVASIALAYQSSAFDALAVSPDGSRIVSGGEDGVVQLWDVRSGQPIGRPLTGHTGAVTRVAFSPDGRRIASASVDGSARLWNADTGELSGGPLVGHRGVLSGVSFSPDGARLVTSGERRWRWWDVESGQPLDTPPPVGHPLGTAVTVSPDGRLLAAGSDQVASVLLFDVATGKVSSSLDMGTAGSVQSAAFSPDGKTIASAADSRIILWVAASAKQSAILQGHTEAVSKVAFSSDGRVLASVGLDRTIRLWDIPSGQPLAAPLTGHSAATTDVVFLPDGKTIATSGVDGTIKLTPVHSADPAGICAKLTVNPSPEEWGDFVSKAIPYTELCPGLPRAATP</sequence>
<dbReference type="InterPro" id="IPR019775">
    <property type="entry name" value="WD40_repeat_CS"/>
</dbReference>
<evidence type="ECO:0000256" key="2">
    <source>
        <dbReference type="ARBA" id="ARBA00022737"/>
    </source>
</evidence>
<keyword evidence="5" id="KW-1185">Reference proteome</keyword>
<evidence type="ECO:0000313" key="4">
    <source>
        <dbReference type="EMBL" id="NKY28883.1"/>
    </source>
</evidence>
<dbReference type="Gene3D" id="2.130.10.10">
    <property type="entry name" value="YVTN repeat-like/Quinoprotein amine dehydrogenase"/>
    <property type="match status" value="3"/>
</dbReference>
<dbReference type="PROSITE" id="PS50082">
    <property type="entry name" value="WD_REPEATS_2"/>
    <property type="match status" value="6"/>
</dbReference>
<evidence type="ECO:0000313" key="5">
    <source>
        <dbReference type="Proteomes" id="UP000540698"/>
    </source>
</evidence>
<protein>
    <recommendedName>
        <fullName evidence="6">WD40 repeat domain-containing protein</fullName>
    </recommendedName>
</protein>
<keyword evidence="1 3" id="KW-0853">WD repeat</keyword>
<organism evidence="4 5">
    <name type="scientific">Nocardia gamkensis</name>
    <dbReference type="NCBI Taxonomy" id="352869"/>
    <lineage>
        <taxon>Bacteria</taxon>
        <taxon>Bacillati</taxon>
        <taxon>Actinomycetota</taxon>
        <taxon>Actinomycetes</taxon>
        <taxon>Mycobacteriales</taxon>
        <taxon>Nocardiaceae</taxon>
        <taxon>Nocardia</taxon>
    </lineage>
</organism>
<feature type="repeat" description="WD" evidence="3">
    <location>
        <begin position="115"/>
        <end position="156"/>
    </location>
</feature>
<dbReference type="CDD" id="cd00200">
    <property type="entry name" value="WD40"/>
    <property type="match status" value="1"/>
</dbReference>
<evidence type="ECO:0000256" key="1">
    <source>
        <dbReference type="ARBA" id="ARBA00022574"/>
    </source>
</evidence>
<keyword evidence="2" id="KW-0677">Repeat</keyword>
<dbReference type="InterPro" id="IPR020472">
    <property type="entry name" value="WD40_PAC1"/>
</dbReference>
<dbReference type="SUPFAM" id="SSF50978">
    <property type="entry name" value="WD40 repeat-like"/>
    <property type="match status" value="1"/>
</dbReference>
<accession>A0A7X6R4Y0</accession>
<comment type="caution">
    <text evidence="4">The sequence shown here is derived from an EMBL/GenBank/DDBJ whole genome shotgun (WGS) entry which is preliminary data.</text>
</comment>